<keyword evidence="3" id="KW-1185">Reference proteome</keyword>
<keyword evidence="1" id="KW-0812">Transmembrane</keyword>
<evidence type="ECO:0000256" key="1">
    <source>
        <dbReference type="SAM" id="Phobius"/>
    </source>
</evidence>
<dbReference type="EMBL" id="LNIX01000033">
    <property type="protein sequence ID" value="OXA40582.1"/>
    <property type="molecule type" value="Genomic_DNA"/>
</dbReference>
<evidence type="ECO:0000313" key="3">
    <source>
        <dbReference type="Proteomes" id="UP000198287"/>
    </source>
</evidence>
<dbReference type="Proteomes" id="UP000198287">
    <property type="component" value="Unassembled WGS sequence"/>
</dbReference>
<evidence type="ECO:0000313" key="2">
    <source>
        <dbReference type="EMBL" id="OXA40582.1"/>
    </source>
</evidence>
<organism evidence="2 3">
    <name type="scientific">Folsomia candida</name>
    <name type="common">Springtail</name>
    <dbReference type="NCBI Taxonomy" id="158441"/>
    <lineage>
        <taxon>Eukaryota</taxon>
        <taxon>Metazoa</taxon>
        <taxon>Ecdysozoa</taxon>
        <taxon>Arthropoda</taxon>
        <taxon>Hexapoda</taxon>
        <taxon>Collembola</taxon>
        <taxon>Entomobryomorpha</taxon>
        <taxon>Isotomoidea</taxon>
        <taxon>Isotomidae</taxon>
        <taxon>Proisotominae</taxon>
        <taxon>Folsomia</taxon>
    </lineage>
</organism>
<protein>
    <submittedName>
        <fullName evidence="2">Acetylcholine receptor subunit delta</fullName>
    </submittedName>
</protein>
<sequence>MPVQSKHCGGKVTTFYMAAKLEKLNSKELNSNHERFIDELAPNNSASLVKLNLTREYFGENNYVFYKAVLNKLVLNSPDDATVRYLQDTLRGMNLNAEADAILNPDGDTHICENCKIVNPTQLWKRRMRDVLVVLVALILILAPILGIYIVPKLFNDTEEYSTSSPHLNITLKSNWNESSMPITPDDRIIATTTSAKTIPRKSYTYPDFKFGRGDRVVPDMTSKEFNLQVNNYGDLKPHSTCLHNRYHLGFLDWKPVRDAIFQSDCPNRVTTLSVTGGVSPHELVQMLKGFYNVEHVFLTTLDKFCEILQNMEVVVPLKLDWNSKIKNIVLTDVPPNCENGRLYLSSLTNKVDFEWITRYKVFHKSYDLQDV</sequence>
<comment type="caution">
    <text evidence="2">The sequence shown here is derived from an EMBL/GenBank/DDBJ whole genome shotgun (WGS) entry which is preliminary data.</text>
</comment>
<accession>A0A226D4W0</accession>
<proteinExistence type="predicted"/>
<keyword evidence="1" id="KW-0472">Membrane</keyword>
<dbReference type="AlphaFoldDB" id="A0A226D4W0"/>
<name>A0A226D4W0_FOLCA</name>
<keyword evidence="1" id="KW-1133">Transmembrane helix</keyword>
<reference evidence="2 3" key="1">
    <citation type="submission" date="2015-12" db="EMBL/GenBank/DDBJ databases">
        <title>The genome of Folsomia candida.</title>
        <authorList>
            <person name="Faddeeva A."/>
            <person name="Derks M.F."/>
            <person name="Anvar Y."/>
            <person name="Smit S."/>
            <person name="Van Straalen N."/>
            <person name="Roelofs D."/>
        </authorList>
    </citation>
    <scope>NUCLEOTIDE SEQUENCE [LARGE SCALE GENOMIC DNA]</scope>
    <source>
        <strain evidence="2 3">VU population</strain>
        <tissue evidence="2">Whole body</tissue>
    </source>
</reference>
<keyword evidence="2" id="KW-0675">Receptor</keyword>
<gene>
    <name evidence="2" type="ORF">Fcan01_24656</name>
</gene>
<feature type="transmembrane region" description="Helical" evidence="1">
    <location>
        <begin position="131"/>
        <end position="151"/>
    </location>
</feature>